<evidence type="ECO:0000256" key="12">
    <source>
        <dbReference type="ARBA" id="ARBA00033228"/>
    </source>
</evidence>
<dbReference type="SMART" id="SM01002">
    <property type="entry name" value="AlaDh_PNT_C"/>
    <property type="match status" value="1"/>
</dbReference>
<dbReference type="Proteomes" id="UP000234474">
    <property type="component" value="Unassembled WGS sequence"/>
</dbReference>
<evidence type="ECO:0000256" key="11">
    <source>
        <dbReference type="ARBA" id="ARBA00023157"/>
    </source>
</evidence>
<name>A0A2I1C3L7_ASPN1</name>
<organism evidence="17 18">
    <name type="scientific">Aspergillus novofumigatus (strain IBT 16806)</name>
    <dbReference type="NCBI Taxonomy" id="1392255"/>
    <lineage>
        <taxon>Eukaryota</taxon>
        <taxon>Fungi</taxon>
        <taxon>Dikarya</taxon>
        <taxon>Ascomycota</taxon>
        <taxon>Pezizomycotina</taxon>
        <taxon>Eurotiomycetes</taxon>
        <taxon>Eurotiomycetidae</taxon>
        <taxon>Eurotiales</taxon>
        <taxon>Aspergillaceae</taxon>
        <taxon>Aspergillus</taxon>
        <taxon>Aspergillus subgen. Fumigati</taxon>
    </lineage>
</organism>
<dbReference type="PANTHER" id="PTHR11133:SF23">
    <property type="entry name" value="SACCHAROPINE DEHYDROGENASE [NAD(+), L-LYSINE-FORMING]"/>
    <property type="match status" value="1"/>
</dbReference>
<feature type="domain" description="Alanine dehydrogenase/pyridine nucleotide transhydrogenase N-terminal" evidence="16">
    <location>
        <begin position="590"/>
        <end position="718"/>
    </location>
</feature>
<dbReference type="AlphaFoldDB" id="A0A2I1C3L7"/>
<feature type="region of interest" description="Disordered" evidence="14">
    <location>
        <begin position="40"/>
        <end position="66"/>
    </location>
</feature>
<evidence type="ECO:0000256" key="3">
    <source>
        <dbReference type="ARBA" id="ARBA00005689"/>
    </source>
</evidence>
<comment type="catalytic activity">
    <reaction evidence="13">
        <text>L-saccharopine + NAD(+) + H2O = L-lysine + 2-oxoglutarate + NADH + H(+)</text>
        <dbReference type="Rhea" id="RHEA:12440"/>
        <dbReference type="ChEBI" id="CHEBI:15377"/>
        <dbReference type="ChEBI" id="CHEBI:15378"/>
        <dbReference type="ChEBI" id="CHEBI:16810"/>
        <dbReference type="ChEBI" id="CHEBI:32551"/>
        <dbReference type="ChEBI" id="CHEBI:57540"/>
        <dbReference type="ChEBI" id="CHEBI:57945"/>
        <dbReference type="ChEBI" id="CHEBI:57951"/>
        <dbReference type="EC" id="1.5.1.7"/>
    </reaction>
</comment>
<dbReference type="STRING" id="1392255.A0A2I1C3L7"/>
<feature type="compositionally biased region" description="Basic and acidic residues" evidence="14">
    <location>
        <begin position="548"/>
        <end position="560"/>
    </location>
</feature>
<dbReference type="SUPFAM" id="SSF52283">
    <property type="entry name" value="Formate/glycerate dehydrogenase catalytic domain-like"/>
    <property type="match status" value="1"/>
</dbReference>
<comment type="similarity">
    <text evidence="3">Belongs to the AlaDH/PNT family.</text>
</comment>
<feature type="compositionally biased region" description="Basic and acidic residues" evidence="14">
    <location>
        <begin position="413"/>
        <end position="432"/>
    </location>
</feature>
<accession>A0A2I1C3L7</accession>
<dbReference type="InterPro" id="IPR007698">
    <property type="entry name" value="AlaDH/PNT_NAD(H)-bd"/>
</dbReference>
<dbReference type="SUPFAM" id="SSF51735">
    <property type="entry name" value="NAD(P)-binding Rossmann-fold domains"/>
    <property type="match status" value="1"/>
</dbReference>
<evidence type="ECO:0000256" key="4">
    <source>
        <dbReference type="ARBA" id="ARBA00011245"/>
    </source>
</evidence>
<feature type="compositionally biased region" description="Basic and acidic residues" evidence="14">
    <location>
        <begin position="501"/>
        <end position="515"/>
    </location>
</feature>
<sequence length="948" mass="104108">MKGSSLFKFSPFAKIHQPLPRTPRESAQLLNALTSSFRRQLDREYPSSSSSSANNDETGDNPLSSVHATDKHLRTILENPLFRVTPSNAASPAHQSGLGPLQEQKLATEPMTVFDELVASGSVNKTALFNCLRAQLVLASAHTGDGVVDAMKKSKAGSKIVSWWYASDSESRKMLFTIRSSTVTLLKFMVAEGLQKTAMAWLAMLLNRDLGGTDGRISEAMAQTVARNFLLDLLKAEIQYGEGLVSAMRYYLEASRLPISTDYELGLVQYKKALLMPAAGFLCRAAMEDEQSQLKQMPLEMYDEYVRIIASWSLKSLLLACVPLFHPTRPDATRFVQFTERISRVRLTTWPKTKKENFVLYAITAIRILVDQQKFAEASYLARFIQENLPEKIGQDSASSTFDQTEAEVNGKSLEDTAREAKGDSRPRERDQALPAESVPDPNQSSSEGTKSAEDSKTVDPSTSPEQALAGAVTEAQPPSTADTAQVGDKQEHNPSSAPVNDDKAVPEEPTEPARKKQKINEGNGVVKNGQPASTAAGDSTSNATRNGEQKSGRSKKVKDAVKRIVHTDVNFSSSTHQLNFTVMSSNKIWLRAETKPAEARSALTPTTCKALMDAGFEVTVERSTQRIFDVVQIGAPLVEEGSWVKDAPKDAYILGLKELPEDDFPLEHVHISFAHCYKQQAGWEKVLSRWPRGGGTLLDLEFLTDDSGRRVAGSALAVKNWAWQLTHPEGEPLPGETPYANQDLLIESVKESLESGKKQSGRPPKVLVIGALGRCGKGAVQLAKDVGIPESDIIQWDMEETKKGGPFREIVEDADIFINCIYLSAKIPPFVDTETLSSPNRRLSVICDVSADTTNPNNPIPVYSITTTFDKPTVTVPLSERAQGPPLSVISIDHLPSLLPRESSEMFSEALLPSLLQLKDRKNARVWKQAEDLFNDKVANLPESIRA</sequence>
<dbReference type="GO" id="GO:0019878">
    <property type="term" value="P:lysine biosynthetic process via aminoadipic acid"/>
    <property type="evidence" value="ECO:0007669"/>
    <property type="project" value="UniProtKB-UniPathway"/>
</dbReference>
<evidence type="ECO:0000256" key="6">
    <source>
        <dbReference type="ARBA" id="ARBA00021221"/>
    </source>
</evidence>
<feature type="compositionally biased region" description="Polar residues" evidence="14">
    <location>
        <begin position="53"/>
        <end position="66"/>
    </location>
</feature>
<feature type="compositionally biased region" description="Polar residues" evidence="14">
    <location>
        <begin position="531"/>
        <end position="547"/>
    </location>
</feature>
<keyword evidence="18" id="KW-1185">Reference proteome</keyword>
<dbReference type="Pfam" id="PF05222">
    <property type="entry name" value="AlaDh_PNT_N"/>
    <property type="match status" value="1"/>
</dbReference>
<dbReference type="Gene3D" id="3.40.50.720">
    <property type="entry name" value="NAD(P)-binding Rossmann-like Domain"/>
    <property type="match status" value="1"/>
</dbReference>
<dbReference type="InterPro" id="IPR027281">
    <property type="entry name" value="Lys1"/>
</dbReference>
<dbReference type="GO" id="GO:0004754">
    <property type="term" value="F:saccharopine dehydrogenase (NAD+, L-lysine-forming) activity"/>
    <property type="evidence" value="ECO:0007669"/>
    <property type="project" value="UniProtKB-EC"/>
</dbReference>
<evidence type="ECO:0000256" key="10">
    <source>
        <dbReference type="ARBA" id="ARBA00023154"/>
    </source>
</evidence>
<evidence type="ECO:0000256" key="8">
    <source>
        <dbReference type="ARBA" id="ARBA00023002"/>
    </source>
</evidence>
<reference evidence="18" key="1">
    <citation type="journal article" date="2018" name="Proc. Natl. Acad. Sci. U.S.A.">
        <title>Linking secondary metabolites to gene clusters through genome sequencing of six diverse Aspergillus species.</title>
        <authorList>
            <person name="Kaerboelling I."/>
            <person name="Vesth T.C."/>
            <person name="Frisvad J.C."/>
            <person name="Nybo J.L."/>
            <person name="Theobald S."/>
            <person name="Kuo A."/>
            <person name="Bowyer P."/>
            <person name="Matsuda Y."/>
            <person name="Mondo S."/>
            <person name="Lyhne E.K."/>
            <person name="Kogle M.E."/>
            <person name="Clum A."/>
            <person name="Lipzen A."/>
            <person name="Salamov A."/>
            <person name="Ngan C.Y."/>
            <person name="Daum C."/>
            <person name="Chiniquy J."/>
            <person name="Barry K."/>
            <person name="LaButti K."/>
            <person name="Haridas S."/>
            <person name="Simmons B.A."/>
            <person name="Magnuson J.K."/>
            <person name="Mortensen U.H."/>
            <person name="Larsen T.O."/>
            <person name="Grigoriev I.V."/>
            <person name="Baker S.E."/>
            <person name="Andersen M.R."/>
        </authorList>
    </citation>
    <scope>NUCLEOTIDE SEQUENCE [LARGE SCALE GENOMIC DNA]</scope>
    <source>
        <strain evidence="18">IBT 16806</strain>
    </source>
</reference>
<feature type="region of interest" description="Disordered" evidence="14">
    <location>
        <begin position="395"/>
        <end position="560"/>
    </location>
</feature>
<feature type="compositionally biased region" description="Polar residues" evidence="14">
    <location>
        <begin position="441"/>
        <end position="450"/>
    </location>
</feature>
<dbReference type="EMBL" id="MSZS01000006">
    <property type="protein sequence ID" value="PKX92193.1"/>
    <property type="molecule type" value="Genomic_DNA"/>
</dbReference>
<comment type="function">
    <text evidence="1">Catalyzes the NAD(+)-dependent cleavage of saccharopine to L-lysine and 2-oxoglutarate, the final step in the alpha-aminoadipate (AAA) pathway for lysin biosynthesis.</text>
</comment>
<comment type="pathway">
    <text evidence="2">Amino-acid biosynthesis; L-lysine biosynthesis via AAA pathway; L-lysine from L-alpha-aminoadipate (fungal route): step 3/3.</text>
</comment>
<evidence type="ECO:0000313" key="17">
    <source>
        <dbReference type="EMBL" id="PKX92193.1"/>
    </source>
</evidence>
<comment type="caution">
    <text evidence="17">The sequence shown here is derived from an EMBL/GenBank/DDBJ whole genome shotgun (WGS) entry which is preliminary data.</text>
</comment>
<protein>
    <recommendedName>
        <fullName evidence="6">Saccharopine dehydrogenase [NAD(+), L-lysine-forming]</fullName>
        <ecNumber evidence="5">1.5.1.7</ecNumber>
    </recommendedName>
    <alternativeName>
        <fullName evidence="12">Lysine--2-oxoglutarate reductase</fullName>
    </alternativeName>
</protein>
<dbReference type="GeneID" id="36537476"/>
<dbReference type="GO" id="GO:0005737">
    <property type="term" value="C:cytoplasm"/>
    <property type="evidence" value="ECO:0007669"/>
    <property type="project" value="TreeGrafter"/>
</dbReference>
<evidence type="ECO:0000256" key="9">
    <source>
        <dbReference type="ARBA" id="ARBA00023027"/>
    </source>
</evidence>
<keyword evidence="7" id="KW-0028">Amino-acid biosynthesis</keyword>
<dbReference type="InterPro" id="IPR007886">
    <property type="entry name" value="AlaDH/PNT_N"/>
</dbReference>
<feature type="domain" description="Alanine dehydrogenase/pyridine nucleotide transhydrogenase NAD(H)-binding" evidence="15">
    <location>
        <begin position="746"/>
        <end position="892"/>
    </location>
</feature>
<evidence type="ECO:0000313" key="18">
    <source>
        <dbReference type="Proteomes" id="UP000234474"/>
    </source>
</evidence>
<evidence type="ECO:0000259" key="16">
    <source>
        <dbReference type="SMART" id="SM01003"/>
    </source>
</evidence>
<dbReference type="CDD" id="cd12188">
    <property type="entry name" value="SDH"/>
    <property type="match status" value="1"/>
</dbReference>
<evidence type="ECO:0000256" key="1">
    <source>
        <dbReference type="ARBA" id="ARBA00004078"/>
    </source>
</evidence>
<dbReference type="InterPro" id="IPR051168">
    <property type="entry name" value="AASS"/>
</dbReference>
<evidence type="ECO:0000256" key="7">
    <source>
        <dbReference type="ARBA" id="ARBA00022605"/>
    </source>
</evidence>
<keyword evidence="10" id="KW-0457">Lysine biosynthesis</keyword>
<evidence type="ECO:0000256" key="2">
    <source>
        <dbReference type="ARBA" id="ARBA00004884"/>
    </source>
</evidence>
<dbReference type="InterPro" id="IPR036291">
    <property type="entry name" value="NAD(P)-bd_dom_sf"/>
</dbReference>
<dbReference type="OMA" id="KLSHIFC"/>
<dbReference type="FunFam" id="3.40.50.720:FF:000217">
    <property type="entry name" value="Saccharopine dehydrogenase [NAD(+), L-lysine-forming]"/>
    <property type="match status" value="1"/>
</dbReference>
<dbReference type="EC" id="1.5.1.7" evidence="5"/>
<proteinExistence type="inferred from homology"/>
<keyword evidence="11" id="KW-1015">Disulfide bond</keyword>
<dbReference type="PANTHER" id="PTHR11133">
    <property type="entry name" value="SACCHAROPINE DEHYDROGENASE"/>
    <property type="match status" value="1"/>
</dbReference>
<gene>
    <name evidence="17" type="ORF">P174DRAFT_462657</name>
</gene>
<dbReference type="SMART" id="SM01003">
    <property type="entry name" value="AlaDh_PNT_N"/>
    <property type="match status" value="1"/>
</dbReference>
<evidence type="ECO:0000256" key="5">
    <source>
        <dbReference type="ARBA" id="ARBA00012847"/>
    </source>
</evidence>
<dbReference type="UniPathway" id="UPA00033">
    <property type="reaction ID" value="UER00034"/>
</dbReference>
<dbReference type="VEuPathDB" id="FungiDB:P174DRAFT_462657"/>
<evidence type="ECO:0000256" key="14">
    <source>
        <dbReference type="SAM" id="MobiDB-lite"/>
    </source>
</evidence>
<keyword evidence="9" id="KW-0520">NAD</keyword>
<dbReference type="FunFam" id="3.40.50.720:FF:000627">
    <property type="entry name" value="Saccharopine dehydrogenase [NAD(+), L-lysine-forming]"/>
    <property type="match status" value="1"/>
</dbReference>
<evidence type="ECO:0000259" key="15">
    <source>
        <dbReference type="SMART" id="SM01002"/>
    </source>
</evidence>
<comment type="subunit">
    <text evidence="4">Monomer.</text>
</comment>
<evidence type="ECO:0000256" key="13">
    <source>
        <dbReference type="ARBA" id="ARBA00047860"/>
    </source>
</evidence>
<dbReference type="OrthoDB" id="5424391at2759"/>
<keyword evidence="8" id="KW-0560">Oxidoreductase</keyword>
<dbReference type="RefSeq" id="XP_024680788.1">
    <property type="nucleotide sequence ID" value="XM_024830150.1"/>
</dbReference>